<protein>
    <recommendedName>
        <fullName evidence="4">Ribosomal protein L1</fullName>
    </recommendedName>
</protein>
<dbReference type="InterPro" id="IPR016095">
    <property type="entry name" value="Ribosomal_uL1_3-a/b-sand"/>
</dbReference>
<dbReference type="InterPro" id="IPR050257">
    <property type="entry name" value="eL8/uL1-like"/>
</dbReference>
<dbReference type="InterPro" id="IPR028364">
    <property type="entry name" value="Ribosomal_uL1/biogenesis"/>
</dbReference>
<comment type="caution">
    <text evidence="2">The sequence shown here is derived from an EMBL/GenBank/DDBJ whole genome shotgun (WGS) entry which is preliminary data.</text>
</comment>
<evidence type="ECO:0008006" key="4">
    <source>
        <dbReference type="Google" id="ProtNLM"/>
    </source>
</evidence>
<dbReference type="OrthoDB" id="10251727at2759"/>
<organism evidence="2 3">
    <name type="scientific">Kingdonia uniflora</name>
    <dbReference type="NCBI Taxonomy" id="39325"/>
    <lineage>
        <taxon>Eukaryota</taxon>
        <taxon>Viridiplantae</taxon>
        <taxon>Streptophyta</taxon>
        <taxon>Embryophyta</taxon>
        <taxon>Tracheophyta</taxon>
        <taxon>Spermatophyta</taxon>
        <taxon>Magnoliopsida</taxon>
        <taxon>Ranunculales</taxon>
        <taxon>Circaeasteraceae</taxon>
        <taxon>Kingdonia</taxon>
    </lineage>
</organism>
<dbReference type="Pfam" id="PF00687">
    <property type="entry name" value="Ribosomal_L1"/>
    <property type="match status" value="1"/>
</dbReference>
<dbReference type="GO" id="GO:0003723">
    <property type="term" value="F:RNA binding"/>
    <property type="evidence" value="ECO:0007669"/>
    <property type="project" value="InterPro"/>
</dbReference>
<feature type="compositionally biased region" description="Basic residues" evidence="1">
    <location>
        <begin position="352"/>
        <end position="361"/>
    </location>
</feature>
<dbReference type="EMBL" id="JACGCM010001377">
    <property type="protein sequence ID" value="KAF6156156.1"/>
    <property type="molecule type" value="Genomic_DNA"/>
</dbReference>
<feature type="compositionally biased region" description="Acidic residues" evidence="1">
    <location>
        <begin position="276"/>
        <end position="287"/>
    </location>
</feature>
<feature type="region of interest" description="Disordered" evidence="1">
    <location>
        <begin position="276"/>
        <end position="302"/>
    </location>
</feature>
<evidence type="ECO:0000256" key="1">
    <source>
        <dbReference type="SAM" id="MobiDB-lite"/>
    </source>
</evidence>
<feature type="compositionally biased region" description="Basic residues" evidence="1">
    <location>
        <begin position="374"/>
        <end position="384"/>
    </location>
</feature>
<dbReference type="PANTHER" id="PTHR23105">
    <property type="entry name" value="RIBOSOMAL PROTEIN L7AE FAMILY MEMBER"/>
    <property type="match status" value="1"/>
</dbReference>
<feature type="compositionally biased region" description="Basic residues" evidence="1">
    <location>
        <begin position="401"/>
        <end position="420"/>
    </location>
</feature>
<feature type="compositionally biased region" description="Acidic residues" evidence="1">
    <location>
        <begin position="325"/>
        <end position="334"/>
    </location>
</feature>
<sequence length="420" mass="47163">MALTNPNSLPHLSSTSRVPLETTTRAIDSLLKWVKSKSQNPQLLEPDDFIYLILTLKKIPSNGRTNPYKIPLPNPLHPFNSVEERCLIIDDRSKVTMTSADAKKKIEADGIPISKVIKLSKLKSDYRPFEAKRKLCSSYDMFFADNRVIPLLPRLLGKEFFKKKKIPVPINLTHKNWKEQIENVCGSALLYLRTGTCSVIRVGRVSMSRDELVANVGVAIDGIAEIVPKKWLGIRSFHLKSTESVALPLYHVVPDLGLKIEGIKGKAEDVDEGDMVEVGGESDDEGVLEVKEKKSDKKKKKGVKRGRIHEVNYLGDDLDDLLGEISSDGDDEEVEVKKSENTELGDVEMSGKKRKKVKHPKKEQVISEDNGEKKVKKSTKLKKQKKDEVGSAEKMDSTEVKKRKSRLKQSKRAKKSSVVE</sequence>
<keyword evidence="3" id="KW-1185">Reference proteome</keyword>
<gene>
    <name evidence="2" type="ORF">GIB67_024126</name>
</gene>
<accession>A0A7J7MMQ1</accession>
<dbReference type="Gene3D" id="3.40.50.790">
    <property type="match status" value="1"/>
</dbReference>
<evidence type="ECO:0000313" key="3">
    <source>
        <dbReference type="Proteomes" id="UP000541444"/>
    </source>
</evidence>
<feature type="compositionally biased region" description="Basic and acidic residues" evidence="1">
    <location>
        <begin position="385"/>
        <end position="400"/>
    </location>
</feature>
<dbReference type="CDD" id="cd00403">
    <property type="entry name" value="Ribosomal_L1"/>
    <property type="match status" value="1"/>
</dbReference>
<feature type="compositionally biased region" description="Basic and acidic residues" evidence="1">
    <location>
        <begin position="362"/>
        <end position="373"/>
    </location>
</feature>
<proteinExistence type="predicted"/>
<reference evidence="2 3" key="1">
    <citation type="journal article" date="2020" name="IScience">
        <title>Genome Sequencing of the Endangered Kingdonia uniflora (Circaeasteraceae, Ranunculales) Reveals Potential Mechanisms of Evolutionary Specialization.</title>
        <authorList>
            <person name="Sun Y."/>
            <person name="Deng T."/>
            <person name="Zhang A."/>
            <person name="Moore M.J."/>
            <person name="Landis J.B."/>
            <person name="Lin N."/>
            <person name="Zhang H."/>
            <person name="Zhang X."/>
            <person name="Huang J."/>
            <person name="Zhang X."/>
            <person name="Sun H."/>
            <person name="Wang H."/>
        </authorList>
    </citation>
    <scope>NUCLEOTIDE SEQUENCE [LARGE SCALE GENOMIC DNA]</scope>
    <source>
        <strain evidence="2">TB1705</strain>
        <tissue evidence="2">Leaf</tissue>
    </source>
</reference>
<feature type="region of interest" description="Disordered" evidence="1">
    <location>
        <begin position="325"/>
        <end position="420"/>
    </location>
</feature>
<dbReference type="InterPro" id="IPR023674">
    <property type="entry name" value="Ribosomal_uL1-like"/>
</dbReference>
<name>A0A7J7MMQ1_9MAGN</name>
<dbReference type="SUPFAM" id="SSF56808">
    <property type="entry name" value="Ribosomal protein L1"/>
    <property type="match status" value="1"/>
</dbReference>
<dbReference type="Proteomes" id="UP000541444">
    <property type="component" value="Unassembled WGS sequence"/>
</dbReference>
<dbReference type="AlphaFoldDB" id="A0A7J7MMQ1"/>
<dbReference type="FunFam" id="3.40.50.790:FF:000012">
    <property type="entry name" value="Ribosomal protein L1p/L10e family"/>
    <property type="match status" value="1"/>
</dbReference>
<evidence type="ECO:0000313" key="2">
    <source>
        <dbReference type="EMBL" id="KAF6156156.1"/>
    </source>
</evidence>